<feature type="compositionally biased region" description="Basic and acidic residues" evidence="1">
    <location>
        <begin position="20"/>
        <end position="38"/>
    </location>
</feature>
<feature type="compositionally biased region" description="Polar residues" evidence="1">
    <location>
        <begin position="1"/>
        <end position="18"/>
    </location>
</feature>
<dbReference type="AlphaFoldDB" id="A0A1G4JUE5"/>
<name>A0A1G4JUE5_9SACH</name>
<evidence type="ECO:0000313" key="3">
    <source>
        <dbReference type="Proteomes" id="UP000190274"/>
    </source>
</evidence>
<feature type="region of interest" description="Disordered" evidence="1">
    <location>
        <begin position="119"/>
        <end position="156"/>
    </location>
</feature>
<accession>A0A1G4JUE5</accession>
<feature type="compositionally biased region" description="Basic and acidic residues" evidence="1">
    <location>
        <begin position="45"/>
        <end position="63"/>
    </location>
</feature>
<proteinExistence type="predicted"/>
<keyword evidence="3" id="KW-1185">Reference proteome</keyword>
<organism evidence="2 3">
    <name type="scientific">Lachancea dasiensis</name>
    <dbReference type="NCBI Taxonomy" id="1072105"/>
    <lineage>
        <taxon>Eukaryota</taxon>
        <taxon>Fungi</taxon>
        <taxon>Dikarya</taxon>
        <taxon>Ascomycota</taxon>
        <taxon>Saccharomycotina</taxon>
        <taxon>Saccharomycetes</taxon>
        <taxon>Saccharomycetales</taxon>
        <taxon>Saccharomycetaceae</taxon>
        <taxon>Lachancea</taxon>
    </lineage>
</organism>
<dbReference type="EMBL" id="LT598457">
    <property type="protein sequence ID" value="SCU94574.1"/>
    <property type="molecule type" value="Genomic_DNA"/>
</dbReference>
<feature type="region of interest" description="Disordered" evidence="1">
    <location>
        <begin position="1"/>
        <end position="75"/>
    </location>
</feature>
<gene>
    <name evidence="2" type="ORF">LADA_0G09428G</name>
</gene>
<protein>
    <submittedName>
        <fullName evidence="2">LADA_0G09428g1_1</fullName>
    </submittedName>
</protein>
<evidence type="ECO:0000313" key="2">
    <source>
        <dbReference type="EMBL" id="SCU94574.1"/>
    </source>
</evidence>
<dbReference type="Proteomes" id="UP000190274">
    <property type="component" value="Chromosome G"/>
</dbReference>
<reference evidence="3" key="1">
    <citation type="submission" date="2016-03" db="EMBL/GenBank/DDBJ databases">
        <authorList>
            <person name="Devillers H."/>
        </authorList>
    </citation>
    <scope>NUCLEOTIDE SEQUENCE [LARGE SCALE GENOMIC DNA]</scope>
</reference>
<dbReference type="OrthoDB" id="4036426at2759"/>
<sequence length="209" mass="23285">MHSEANSSPQQRIITSEQWVFDRKGSRDDSKNQGENRPKRASLSKQERESRRKQRELENEQLQREFQTVQSENSRLKSVVARLKQDIDSYTRLIVAASKSQNGSGIACRAGLGSATLAEAPSGASNDDLPPMETLLVNTPKRRKRGQKLDPSNFAMGRDIETDSWIHDDGPGVLRNTEADVMLAPRAPDLGPDDVALMSKLKDVLAEME</sequence>
<evidence type="ECO:0000256" key="1">
    <source>
        <dbReference type="SAM" id="MobiDB-lite"/>
    </source>
</evidence>